<dbReference type="InterPro" id="IPR011993">
    <property type="entry name" value="PH-like_dom_sf"/>
</dbReference>
<dbReference type="CDD" id="cd02440">
    <property type="entry name" value="AdoMet_MTases"/>
    <property type="match status" value="1"/>
</dbReference>
<dbReference type="Pfam" id="PF07933">
    <property type="entry name" value="DUF1681"/>
    <property type="match status" value="1"/>
</dbReference>
<dbReference type="Gene3D" id="2.30.29.30">
    <property type="entry name" value="Pleckstrin-homology domain (PH domain)/Phosphotyrosine-binding domain (PTB)"/>
    <property type="match status" value="1"/>
</dbReference>
<dbReference type="FunFam" id="2.30.29.30:FF:000150">
    <property type="entry name" value="Adaptin ear-binding coat-associated protein"/>
    <property type="match status" value="1"/>
</dbReference>
<dbReference type="InterPro" id="IPR012466">
    <property type="entry name" value="NECAP_PHear"/>
</dbReference>
<dbReference type="SUPFAM" id="SSF53335">
    <property type="entry name" value="S-adenosyl-L-methionine-dependent methyltransferases"/>
    <property type="match status" value="1"/>
</dbReference>
<dbReference type="GO" id="GO:0006897">
    <property type="term" value="P:endocytosis"/>
    <property type="evidence" value="ECO:0007669"/>
    <property type="project" value="InterPro"/>
</dbReference>
<proteinExistence type="predicted"/>
<dbReference type="Pfam" id="PF13649">
    <property type="entry name" value="Methyltransf_25"/>
    <property type="match status" value="1"/>
</dbReference>
<reference evidence="4 5" key="1">
    <citation type="submission" date="2024-05" db="EMBL/GenBank/DDBJ databases">
        <title>Haplotype-resolved chromosome-level genome assembly of Huyou (Citrus changshanensis).</title>
        <authorList>
            <person name="Miao C."/>
            <person name="Chen W."/>
            <person name="Wu Y."/>
            <person name="Wang L."/>
            <person name="Zhao S."/>
            <person name="Grierson D."/>
            <person name="Xu C."/>
            <person name="Chen K."/>
        </authorList>
    </citation>
    <scope>NUCLEOTIDE SEQUENCE [LARGE SCALE GENOMIC DNA]</scope>
    <source>
        <strain evidence="4">01-14</strain>
        <tissue evidence="4">Leaf</tissue>
    </source>
</reference>
<gene>
    <name evidence="4" type="ORF">WN944_010086</name>
</gene>
<feature type="domain" description="Methyltransferase" evidence="3">
    <location>
        <begin position="41"/>
        <end position="114"/>
    </location>
</feature>
<evidence type="ECO:0000313" key="4">
    <source>
        <dbReference type="EMBL" id="KAK9221659.1"/>
    </source>
</evidence>
<evidence type="ECO:0000259" key="3">
    <source>
        <dbReference type="Pfam" id="PF13649"/>
    </source>
</evidence>
<dbReference type="InterPro" id="IPR029063">
    <property type="entry name" value="SAM-dependent_MTases_sf"/>
</dbReference>
<feature type="compositionally biased region" description="Basic and acidic residues" evidence="1">
    <location>
        <begin position="539"/>
        <end position="557"/>
    </location>
</feature>
<organism evidence="4 5">
    <name type="scientific">Citrus x changshan-huyou</name>
    <dbReference type="NCBI Taxonomy" id="2935761"/>
    <lineage>
        <taxon>Eukaryota</taxon>
        <taxon>Viridiplantae</taxon>
        <taxon>Streptophyta</taxon>
        <taxon>Embryophyta</taxon>
        <taxon>Tracheophyta</taxon>
        <taxon>Spermatophyta</taxon>
        <taxon>Magnoliopsida</taxon>
        <taxon>eudicotyledons</taxon>
        <taxon>Gunneridae</taxon>
        <taxon>Pentapetalae</taxon>
        <taxon>rosids</taxon>
        <taxon>malvids</taxon>
        <taxon>Sapindales</taxon>
        <taxon>Rutaceae</taxon>
        <taxon>Aurantioideae</taxon>
        <taxon>Citrus</taxon>
    </lineage>
</organism>
<protein>
    <recommendedName>
        <fullName evidence="6">NECAP PHear domain-containing protein</fullName>
    </recommendedName>
</protein>
<dbReference type="CDD" id="cd13228">
    <property type="entry name" value="PHear_NECAP"/>
    <property type="match status" value="1"/>
</dbReference>
<evidence type="ECO:0008006" key="6">
    <source>
        <dbReference type="Google" id="ProtNLM"/>
    </source>
</evidence>
<dbReference type="PANTHER" id="PTHR12847">
    <property type="entry name" value="ATP-BINDING CASSETTE ABC TRANSPORTER-RELATED"/>
    <property type="match status" value="1"/>
</dbReference>
<dbReference type="PANTHER" id="PTHR12847:SF9">
    <property type="entry name" value="NECAP-LIKE PROTEIN CG9132"/>
    <property type="match status" value="1"/>
</dbReference>
<evidence type="ECO:0000259" key="2">
    <source>
        <dbReference type="Pfam" id="PF07933"/>
    </source>
</evidence>
<feature type="region of interest" description="Disordered" evidence="1">
    <location>
        <begin position="503"/>
        <end position="578"/>
    </location>
</feature>
<dbReference type="EMBL" id="JBCGBO010000002">
    <property type="protein sequence ID" value="KAK9221659.1"/>
    <property type="molecule type" value="Genomic_DNA"/>
</dbReference>
<comment type="caution">
    <text evidence="4">The sequence shown here is derived from an EMBL/GenBank/DDBJ whole genome shotgun (WGS) entry which is preliminary data.</text>
</comment>
<dbReference type="Proteomes" id="UP001428341">
    <property type="component" value="Unassembled WGS sequence"/>
</dbReference>
<dbReference type="GO" id="GO:0030125">
    <property type="term" value="C:clathrin vesicle coat"/>
    <property type="evidence" value="ECO:0007669"/>
    <property type="project" value="TreeGrafter"/>
</dbReference>
<feature type="domain" description="NECAP PHear" evidence="2">
    <location>
        <begin position="313"/>
        <end position="473"/>
    </location>
</feature>
<dbReference type="SUPFAM" id="SSF50729">
    <property type="entry name" value="PH domain-like"/>
    <property type="match status" value="1"/>
</dbReference>
<dbReference type="Gene3D" id="3.40.50.150">
    <property type="entry name" value="Vaccinia Virus protein VP39"/>
    <property type="match status" value="1"/>
</dbReference>
<sequence length="578" mass="64879">MTRRAIPYASSVDKANDVMRGNWLQAIEKHHQQYAGEIRDILDIGCSVGVSTKCLADKFPSAKVTGLDLSPYFLAVAQLKEKKGGPRKNPISWVHAIGEDSGLPSKSFDVVSLRYVDSVKACTMRIYHLTLILSACRVQQMKMQIIWLELFQLHECPERTIIALLKEAFRLLRPGGTIALNDIAPKSKILQELSPVLFTLMKSTEPFLDEYCLTDLEGRMREAGFVNVTSVLTDPRHRTVTGTAIIAVAINLLQTNPTATRPLSVNVAKFWSSSEKLRGDIPIIMMAKEEEKKVREIEDQNDVEGENEETEAIEFVLFQVSECYVYLIPPRKSAASYRADEWNVNKWAWEGMLKVASKGEECIIKLEDKSTGELYARAFLRKGELHPVEPVIDSSRYFVLRIEENIGGRLRHAFIGIGFRERTEAYDFQAALHDHMKYLDKKKTAEEMEQQFQSTSAVDYSLKEGETLHLHLKNKSSGRVKSKFFEQGLNDLSLDDKGNRKEPVICLKPLPPPPAPLSPATAARMSPSNSPQKFSLEGSSKDASPDSTKEDSKEQHSPKSPNTEDIPDDDFGDFQAAG</sequence>
<evidence type="ECO:0000313" key="5">
    <source>
        <dbReference type="Proteomes" id="UP001428341"/>
    </source>
</evidence>
<name>A0AAP0MU91_9ROSI</name>
<dbReference type="InterPro" id="IPR041698">
    <property type="entry name" value="Methyltransf_25"/>
</dbReference>
<evidence type="ECO:0000256" key="1">
    <source>
        <dbReference type="SAM" id="MobiDB-lite"/>
    </source>
</evidence>
<dbReference type="AlphaFoldDB" id="A0AAP0MU91"/>
<feature type="compositionally biased region" description="Polar residues" evidence="1">
    <location>
        <begin position="526"/>
        <end position="538"/>
    </location>
</feature>
<accession>A0AAP0MU91</accession>
<keyword evidence="5" id="KW-1185">Reference proteome</keyword>